<dbReference type="GO" id="GO:0016491">
    <property type="term" value="F:oxidoreductase activity"/>
    <property type="evidence" value="ECO:0007669"/>
    <property type="project" value="UniProtKB-KW"/>
</dbReference>
<evidence type="ECO:0000256" key="1">
    <source>
        <dbReference type="ARBA" id="ARBA00006484"/>
    </source>
</evidence>
<evidence type="ECO:0000256" key="4">
    <source>
        <dbReference type="RuleBase" id="RU000363"/>
    </source>
</evidence>
<evidence type="ECO:0000256" key="3">
    <source>
        <dbReference type="ARBA" id="ARBA00023002"/>
    </source>
</evidence>
<dbReference type="CDD" id="cd05233">
    <property type="entry name" value="SDR_c"/>
    <property type="match status" value="1"/>
</dbReference>
<dbReference type="Proteomes" id="UP000701801">
    <property type="component" value="Unassembled WGS sequence"/>
</dbReference>
<evidence type="ECO:0000256" key="2">
    <source>
        <dbReference type="ARBA" id="ARBA00022857"/>
    </source>
</evidence>
<dbReference type="PROSITE" id="PS00061">
    <property type="entry name" value="ADH_SHORT"/>
    <property type="match status" value="1"/>
</dbReference>
<gene>
    <name evidence="5" type="ORF">HYALB_00013658</name>
</gene>
<dbReference type="OrthoDB" id="37659at2759"/>
<dbReference type="InterPro" id="IPR020904">
    <property type="entry name" value="Sc_DH/Rdtase_CS"/>
</dbReference>
<proteinExistence type="inferred from homology"/>
<keyword evidence="2" id="KW-0521">NADP</keyword>
<keyword evidence="6" id="KW-1185">Reference proteome</keyword>
<comment type="similarity">
    <text evidence="1 4">Belongs to the short-chain dehydrogenases/reductases (SDR) family.</text>
</comment>
<reference evidence="5" key="1">
    <citation type="submission" date="2021-07" db="EMBL/GenBank/DDBJ databases">
        <authorList>
            <person name="Durling M."/>
        </authorList>
    </citation>
    <scope>NUCLEOTIDE SEQUENCE</scope>
</reference>
<comment type="caution">
    <text evidence="5">The sequence shown here is derived from an EMBL/GenBank/DDBJ whole genome shotgun (WGS) entry which is preliminary data.</text>
</comment>
<dbReference type="AlphaFoldDB" id="A0A9N9LWY4"/>
<accession>A0A9N9LWY4</accession>
<dbReference type="PANTHER" id="PTHR24321:SF8">
    <property type="entry name" value="ESTRADIOL 17-BETA-DEHYDROGENASE 8-RELATED"/>
    <property type="match status" value="1"/>
</dbReference>
<dbReference type="Pfam" id="PF00106">
    <property type="entry name" value="adh_short"/>
    <property type="match status" value="1"/>
</dbReference>
<dbReference type="EMBL" id="CAJVRM010000473">
    <property type="protein sequence ID" value="CAG8981378.1"/>
    <property type="molecule type" value="Genomic_DNA"/>
</dbReference>
<dbReference type="InterPro" id="IPR036291">
    <property type="entry name" value="NAD(P)-bd_dom_sf"/>
</dbReference>
<evidence type="ECO:0000313" key="5">
    <source>
        <dbReference type="EMBL" id="CAG8981378.1"/>
    </source>
</evidence>
<dbReference type="Gene3D" id="3.40.50.720">
    <property type="entry name" value="NAD(P)-binding Rossmann-like Domain"/>
    <property type="match status" value="1"/>
</dbReference>
<protein>
    <submittedName>
        <fullName evidence="5">Uncharacterized protein</fullName>
    </submittedName>
</protein>
<organism evidence="5 6">
    <name type="scientific">Hymenoscyphus albidus</name>
    <dbReference type="NCBI Taxonomy" id="595503"/>
    <lineage>
        <taxon>Eukaryota</taxon>
        <taxon>Fungi</taxon>
        <taxon>Dikarya</taxon>
        <taxon>Ascomycota</taxon>
        <taxon>Pezizomycotina</taxon>
        <taxon>Leotiomycetes</taxon>
        <taxon>Helotiales</taxon>
        <taxon>Helotiaceae</taxon>
        <taxon>Hymenoscyphus</taxon>
    </lineage>
</organism>
<dbReference type="SUPFAM" id="SSF51735">
    <property type="entry name" value="NAD(P)-binding Rossmann-fold domains"/>
    <property type="match status" value="1"/>
</dbReference>
<sequence>MSAATQTIESNGKVAIVTGCASGVGFATTIRFLSSKYYVLAVDINELDYAKLGDVSTERLHFYRGNLLADGETDKVIKLCTEKFGPKLDVLANVAGIADGLASADNFYDDEWDRVIGVNLTIPTRLIRGAIPLMRANGGGSIVNVCSKSSTSGASGGVAYTASKHGLLGVTRSTAFHFRNEGIRCNAVSPGRVSDTNIDLLSMKTFDKSAFDRALPVFGLCDMEGIKGDDVANAILFLSSDGAKSISGVDMPLDKAWSTL</sequence>
<dbReference type="PRINTS" id="PR00081">
    <property type="entry name" value="GDHRDH"/>
</dbReference>
<evidence type="ECO:0000313" key="6">
    <source>
        <dbReference type="Proteomes" id="UP000701801"/>
    </source>
</evidence>
<name>A0A9N9LWY4_9HELO</name>
<dbReference type="InterPro" id="IPR002347">
    <property type="entry name" value="SDR_fam"/>
</dbReference>
<keyword evidence="3" id="KW-0560">Oxidoreductase</keyword>
<dbReference type="PANTHER" id="PTHR24321">
    <property type="entry name" value="DEHYDROGENASES, SHORT CHAIN"/>
    <property type="match status" value="1"/>
</dbReference>
<dbReference type="PRINTS" id="PR00080">
    <property type="entry name" value="SDRFAMILY"/>
</dbReference>